<organism evidence="2 3">
    <name type="scientific">Microdochium bolleyi</name>
    <dbReference type="NCBI Taxonomy" id="196109"/>
    <lineage>
        <taxon>Eukaryota</taxon>
        <taxon>Fungi</taxon>
        <taxon>Dikarya</taxon>
        <taxon>Ascomycota</taxon>
        <taxon>Pezizomycotina</taxon>
        <taxon>Sordariomycetes</taxon>
        <taxon>Xylariomycetidae</taxon>
        <taxon>Xylariales</taxon>
        <taxon>Microdochiaceae</taxon>
        <taxon>Microdochium</taxon>
    </lineage>
</organism>
<evidence type="ECO:0000313" key="2">
    <source>
        <dbReference type="EMBL" id="KXJ90050.1"/>
    </source>
</evidence>
<gene>
    <name evidence="2" type="ORF">Micbo1qcDRAFT_227087</name>
</gene>
<proteinExistence type="predicted"/>
<name>A0A136IYI3_9PEZI</name>
<feature type="compositionally biased region" description="Basic and acidic residues" evidence="1">
    <location>
        <begin position="97"/>
        <end position="118"/>
    </location>
</feature>
<reference evidence="3" key="1">
    <citation type="submission" date="2016-02" db="EMBL/GenBank/DDBJ databases">
        <title>Draft genome sequence of Microdochium bolleyi, a fungal endophyte of beachgrass.</title>
        <authorList>
            <consortium name="DOE Joint Genome Institute"/>
            <person name="David A.S."/>
            <person name="May G."/>
            <person name="Haridas S."/>
            <person name="Lim J."/>
            <person name="Wang M."/>
            <person name="Labutti K."/>
            <person name="Lipzen A."/>
            <person name="Barry K."/>
            <person name="Grigoriev I.V."/>
        </authorList>
    </citation>
    <scope>NUCLEOTIDE SEQUENCE [LARGE SCALE GENOMIC DNA]</scope>
    <source>
        <strain evidence="3">J235TASD1</strain>
    </source>
</reference>
<dbReference type="InParanoid" id="A0A136IYI3"/>
<feature type="compositionally biased region" description="Basic and acidic residues" evidence="1">
    <location>
        <begin position="67"/>
        <end position="77"/>
    </location>
</feature>
<sequence>MASPLLSFRPCPCPAWRQPILLPAHGALPCPHPHTRAEPDPSTLQATFKLVDFHPLEVAHELHVAEPGEARAERDEAVVPAAREPPGPVAVAACAPARREADGRHTAEQGLETAHESSGRVFGRHMPERPDQLLQARVGQRPQASERTSP</sequence>
<dbReference type="Proteomes" id="UP000070501">
    <property type="component" value="Unassembled WGS sequence"/>
</dbReference>
<dbReference type="EMBL" id="KQ964253">
    <property type="protein sequence ID" value="KXJ90050.1"/>
    <property type="molecule type" value="Genomic_DNA"/>
</dbReference>
<accession>A0A136IYI3</accession>
<protein>
    <submittedName>
        <fullName evidence="2">Uncharacterized protein</fullName>
    </submittedName>
</protein>
<evidence type="ECO:0000313" key="3">
    <source>
        <dbReference type="Proteomes" id="UP000070501"/>
    </source>
</evidence>
<dbReference type="AlphaFoldDB" id="A0A136IYI3"/>
<keyword evidence="3" id="KW-1185">Reference proteome</keyword>
<evidence type="ECO:0000256" key="1">
    <source>
        <dbReference type="SAM" id="MobiDB-lite"/>
    </source>
</evidence>
<feature type="region of interest" description="Disordered" evidence="1">
    <location>
        <begin position="67"/>
        <end position="150"/>
    </location>
</feature>